<evidence type="ECO:0000256" key="1">
    <source>
        <dbReference type="SAM" id="MobiDB-lite"/>
    </source>
</evidence>
<protein>
    <submittedName>
        <fullName evidence="4">PLAT domain-containing protein</fullName>
    </submittedName>
</protein>
<keyword evidence="3" id="KW-1185">Reference proteome</keyword>
<proteinExistence type="predicted"/>
<feature type="region of interest" description="Disordered" evidence="1">
    <location>
        <begin position="1"/>
        <end position="32"/>
    </location>
</feature>
<dbReference type="WBParaSite" id="HPLM_0000228501-mRNA-1">
    <property type="protein sequence ID" value="HPLM_0000228501-mRNA-1"/>
    <property type="gene ID" value="HPLM_0000228501"/>
</dbReference>
<dbReference type="Proteomes" id="UP000268014">
    <property type="component" value="Unassembled WGS sequence"/>
</dbReference>
<evidence type="ECO:0000313" key="3">
    <source>
        <dbReference type="Proteomes" id="UP000268014"/>
    </source>
</evidence>
<dbReference type="EMBL" id="UZAF01004405">
    <property type="protein sequence ID" value="VDO13926.1"/>
    <property type="molecule type" value="Genomic_DNA"/>
</dbReference>
<dbReference type="AlphaFoldDB" id="A0A0N4VYB4"/>
<gene>
    <name evidence="2" type="ORF">HPLM_LOCUS2283</name>
</gene>
<evidence type="ECO:0000313" key="2">
    <source>
        <dbReference type="EMBL" id="VDO13926.1"/>
    </source>
</evidence>
<dbReference type="OrthoDB" id="5863267at2759"/>
<reference evidence="2 3" key="2">
    <citation type="submission" date="2018-11" db="EMBL/GenBank/DDBJ databases">
        <authorList>
            <consortium name="Pathogen Informatics"/>
        </authorList>
    </citation>
    <scope>NUCLEOTIDE SEQUENCE [LARGE SCALE GENOMIC DNA]</scope>
    <source>
        <strain evidence="2 3">MHpl1</strain>
    </source>
</reference>
<sequence>MDQKKEKSRILPKTNLGKAEEKGKPAQPLKPFAKEAEKAKSAVIVNHTVEHVSRRPKSTLSIRPILEENKTKPKFLFKVASDFGELTFYGEDILTDSNLTLEERMTCNFNGSEPPRLIYSEVYAGSLGGCPDWNCKVINDLREIKMAHAVCLT</sequence>
<organism evidence="4">
    <name type="scientific">Haemonchus placei</name>
    <name type="common">Barber's pole worm</name>
    <dbReference type="NCBI Taxonomy" id="6290"/>
    <lineage>
        <taxon>Eukaryota</taxon>
        <taxon>Metazoa</taxon>
        <taxon>Ecdysozoa</taxon>
        <taxon>Nematoda</taxon>
        <taxon>Chromadorea</taxon>
        <taxon>Rhabditida</taxon>
        <taxon>Rhabditina</taxon>
        <taxon>Rhabditomorpha</taxon>
        <taxon>Strongyloidea</taxon>
        <taxon>Trichostrongylidae</taxon>
        <taxon>Haemonchus</taxon>
    </lineage>
</organism>
<name>A0A0N4VYB4_HAEPC</name>
<reference evidence="4" key="1">
    <citation type="submission" date="2017-02" db="UniProtKB">
        <authorList>
            <consortium name="WormBaseParasite"/>
        </authorList>
    </citation>
    <scope>IDENTIFICATION</scope>
</reference>
<evidence type="ECO:0000313" key="4">
    <source>
        <dbReference type="WBParaSite" id="HPLM_0000228501-mRNA-1"/>
    </source>
</evidence>
<accession>A0A0N4VYB4</accession>